<evidence type="ECO:0008006" key="5">
    <source>
        <dbReference type="Google" id="ProtNLM"/>
    </source>
</evidence>
<evidence type="ECO:0000313" key="4">
    <source>
        <dbReference type="Proteomes" id="UP000663828"/>
    </source>
</evidence>
<dbReference type="SUPFAM" id="SSF53187">
    <property type="entry name" value="Zn-dependent exopeptidases"/>
    <property type="match status" value="1"/>
</dbReference>
<name>A0A816EV93_ADIRI</name>
<organism evidence="3 4">
    <name type="scientific">Adineta ricciae</name>
    <name type="common">Rotifer</name>
    <dbReference type="NCBI Taxonomy" id="249248"/>
    <lineage>
        <taxon>Eukaryota</taxon>
        <taxon>Metazoa</taxon>
        <taxon>Spiralia</taxon>
        <taxon>Gnathifera</taxon>
        <taxon>Rotifera</taxon>
        <taxon>Eurotatoria</taxon>
        <taxon>Bdelloidea</taxon>
        <taxon>Adinetida</taxon>
        <taxon>Adinetidae</taxon>
        <taxon>Adineta</taxon>
    </lineage>
</organism>
<dbReference type="PANTHER" id="PTHR11014:SF63">
    <property type="entry name" value="METALLOPEPTIDASE, PUTATIVE (AFU_ORTHOLOGUE AFUA_6G09600)-RELATED"/>
    <property type="match status" value="1"/>
</dbReference>
<comment type="similarity">
    <text evidence="1">Belongs to the peptidase M20 family.</text>
</comment>
<dbReference type="Proteomes" id="UP000663828">
    <property type="component" value="Unassembled WGS sequence"/>
</dbReference>
<accession>A0A816EV93</accession>
<dbReference type="InterPro" id="IPR017439">
    <property type="entry name" value="Amidohydrolase"/>
</dbReference>
<dbReference type="Gene3D" id="3.40.630.10">
    <property type="entry name" value="Zn peptidases"/>
    <property type="match status" value="1"/>
</dbReference>
<dbReference type="InterPro" id="IPR036264">
    <property type="entry name" value="Bact_exopeptidase_dim_dom"/>
</dbReference>
<dbReference type="Pfam" id="PF01546">
    <property type="entry name" value="Peptidase_M20"/>
    <property type="match status" value="1"/>
</dbReference>
<protein>
    <recommendedName>
        <fullName evidence="5">Amidohydrolase</fullName>
    </recommendedName>
</protein>
<keyword evidence="2" id="KW-0378">Hydrolase</keyword>
<sequence>PDIWNVTFRGSGGHGATPHFATDVTVLAAQFILSLQTIISRNVAPIDPAVISVGAIQSGAFGSLNVLPSEVRIGGIARSYTKEVRDTIEQRLRELAQGLAASFRCTTDVVFRRGRPPLINDAQATQKAIKAAGTLVGAENVDGNAAPIMNSEDFAEFLQRKPGAFIFMGNGNQSGELHSPTYNFNDEATIFGMGYWISLVQQELHK</sequence>
<comment type="caution">
    <text evidence="3">The sequence shown here is derived from an EMBL/GenBank/DDBJ whole genome shotgun (WGS) entry which is preliminary data.</text>
</comment>
<dbReference type="EMBL" id="CAJNOR010010492">
    <property type="protein sequence ID" value="CAF1654303.1"/>
    <property type="molecule type" value="Genomic_DNA"/>
</dbReference>
<evidence type="ECO:0000256" key="2">
    <source>
        <dbReference type="ARBA" id="ARBA00022801"/>
    </source>
</evidence>
<evidence type="ECO:0000256" key="1">
    <source>
        <dbReference type="ARBA" id="ARBA00006153"/>
    </source>
</evidence>
<dbReference type="PANTHER" id="PTHR11014">
    <property type="entry name" value="PEPTIDASE M20 FAMILY MEMBER"/>
    <property type="match status" value="1"/>
</dbReference>
<dbReference type="SUPFAM" id="SSF55031">
    <property type="entry name" value="Bacterial exopeptidase dimerisation domain"/>
    <property type="match status" value="1"/>
</dbReference>
<dbReference type="Gene3D" id="3.30.70.360">
    <property type="match status" value="1"/>
</dbReference>
<gene>
    <name evidence="3" type="ORF">XAT740_LOCUS55611</name>
</gene>
<dbReference type="GO" id="GO:0016787">
    <property type="term" value="F:hydrolase activity"/>
    <property type="evidence" value="ECO:0007669"/>
    <property type="project" value="UniProtKB-KW"/>
</dbReference>
<dbReference type="FunFam" id="3.30.70.360:FF:000001">
    <property type="entry name" value="N-acetyldiaminopimelate deacetylase"/>
    <property type="match status" value="1"/>
</dbReference>
<dbReference type="AlphaFoldDB" id="A0A816EV93"/>
<reference evidence="3" key="1">
    <citation type="submission" date="2021-02" db="EMBL/GenBank/DDBJ databases">
        <authorList>
            <person name="Nowell W R."/>
        </authorList>
    </citation>
    <scope>NUCLEOTIDE SEQUENCE</scope>
</reference>
<dbReference type="InterPro" id="IPR002933">
    <property type="entry name" value="Peptidase_M20"/>
</dbReference>
<proteinExistence type="inferred from homology"/>
<evidence type="ECO:0000313" key="3">
    <source>
        <dbReference type="EMBL" id="CAF1654303.1"/>
    </source>
</evidence>
<keyword evidence="4" id="KW-1185">Reference proteome</keyword>
<feature type="non-terminal residue" evidence="3">
    <location>
        <position position="1"/>
    </location>
</feature>